<comment type="caution">
    <text evidence="1">The sequence shown here is derived from an EMBL/GenBank/DDBJ whole genome shotgun (WGS) entry which is preliminary data.</text>
</comment>
<sequence length="270" mass="29702">MTVIEATELEQRLLAEAADCGWRFSLEQLRESRRVGPDGLLVAQELLEAGDGDSLSRIPAAAEMALVDECWRAGGVWLLEELVKDRRRALRALIDVWTEANEPAGEVVAGPARLVRVAFSRVLSVSGDPVVDEETGSAIECVGLDICHDRLFEAPPGWVPPIGTNPGLRVSYDPAEGFGFWADERLECAWCVSDWMVDDGCELKSVDRSVFEGVIQRHGHRFKRDDWLESVAFCLLPVQGTSSQEAGGESFFHGSMRFKPGEGFAKAIPE</sequence>
<evidence type="ECO:0000313" key="1">
    <source>
        <dbReference type="EMBL" id="OLO80682.1"/>
    </source>
</evidence>
<evidence type="ECO:0000313" key="2">
    <source>
        <dbReference type="Proteomes" id="UP000186781"/>
    </source>
</evidence>
<dbReference type="EMBL" id="MSKX01000041">
    <property type="protein sequence ID" value="OLO80682.1"/>
    <property type="molecule type" value="Genomic_DNA"/>
</dbReference>
<name>A0ABX3EVU2_ACTNA</name>
<protein>
    <submittedName>
        <fullName evidence="1">Uncharacterized protein</fullName>
    </submittedName>
</protein>
<dbReference type="RefSeq" id="WP_075410439.1">
    <property type="nucleotide sequence ID" value="NZ_MSKX01000041.1"/>
</dbReference>
<proteinExistence type="predicted"/>
<gene>
    <name evidence="1" type="ORF">BKH13_12855</name>
</gene>
<reference evidence="1 2" key="1">
    <citation type="submission" date="2016-12" db="EMBL/GenBank/DDBJ databases">
        <title>Genomic comparison of strains in the 'Actinomyces naeslundii' group.</title>
        <authorList>
            <person name="Mughal S.R."/>
            <person name="Do T."/>
            <person name="Gilbert S.C."/>
            <person name="Witherden E.A."/>
            <person name="Didelot X."/>
            <person name="Beighton D."/>
        </authorList>
    </citation>
    <scope>NUCLEOTIDE SEQUENCE [LARGE SCALE GENOMIC DNA]</scope>
    <source>
        <strain evidence="1 2">WE6B-3</strain>
    </source>
</reference>
<keyword evidence="2" id="KW-1185">Reference proteome</keyword>
<dbReference type="Proteomes" id="UP000186781">
    <property type="component" value="Unassembled WGS sequence"/>
</dbReference>
<organism evidence="1 2">
    <name type="scientific">Actinomyces naeslundii</name>
    <dbReference type="NCBI Taxonomy" id="1655"/>
    <lineage>
        <taxon>Bacteria</taxon>
        <taxon>Bacillati</taxon>
        <taxon>Actinomycetota</taxon>
        <taxon>Actinomycetes</taxon>
        <taxon>Actinomycetales</taxon>
        <taxon>Actinomycetaceae</taxon>
        <taxon>Actinomyces</taxon>
    </lineage>
</organism>
<accession>A0ABX3EVU2</accession>